<keyword evidence="2" id="KW-0560">Oxidoreductase</keyword>
<keyword evidence="3" id="KW-0812">Transmembrane</keyword>
<dbReference type="STRING" id="948595.L2GYD9"/>
<dbReference type="InterPro" id="IPR002347">
    <property type="entry name" value="SDR_fam"/>
</dbReference>
<proteinExistence type="inferred from homology"/>
<dbReference type="HOGENOM" id="CLU_897719_0_0_1"/>
<dbReference type="GeneID" id="19878235"/>
<accession>L2GYD9</accession>
<keyword evidence="5" id="KW-1185">Reference proteome</keyword>
<comment type="similarity">
    <text evidence="1">Belongs to the short-chain dehydrogenases/reductases (SDR) family.</text>
</comment>
<protein>
    <recommendedName>
        <fullName evidence="6">NAD-dependent epimerase/dehydratase domain-containing protein</fullName>
    </recommendedName>
</protein>
<dbReference type="AlphaFoldDB" id="L2GYD9"/>
<dbReference type="PRINTS" id="PR00081">
    <property type="entry name" value="GDHRDH"/>
</dbReference>
<dbReference type="OrthoDB" id="191139at2759"/>
<dbReference type="InterPro" id="IPR036291">
    <property type="entry name" value="NAD(P)-bd_dom_sf"/>
</dbReference>
<evidence type="ECO:0000256" key="2">
    <source>
        <dbReference type="ARBA" id="ARBA00023002"/>
    </source>
</evidence>
<evidence type="ECO:0000256" key="1">
    <source>
        <dbReference type="ARBA" id="ARBA00006484"/>
    </source>
</evidence>
<dbReference type="RefSeq" id="XP_008073369.1">
    <property type="nucleotide sequence ID" value="XM_008075178.1"/>
</dbReference>
<organism evidence="4 5">
    <name type="scientific">Vavraia culicis (isolate floridensis)</name>
    <name type="common">Microsporidian parasite</name>
    <dbReference type="NCBI Taxonomy" id="948595"/>
    <lineage>
        <taxon>Eukaryota</taxon>
        <taxon>Fungi</taxon>
        <taxon>Fungi incertae sedis</taxon>
        <taxon>Microsporidia</taxon>
        <taxon>Pleistophoridae</taxon>
        <taxon>Vavraia</taxon>
    </lineage>
</organism>
<evidence type="ECO:0000313" key="5">
    <source>
        <dbReference type="Proteomes" id="UP000011081"/>
    </source>
</evidence>
<feature type="transmembrane region" description="Helical" evidence="3">
    <location>
        <begin position="12"/>
        <end position="31"/>
    </location>
</feature>
<dbReference type="PANTHER" id="PTHR24320:SF148">
    <property type="entry name" value="NAD(P)-BINDING ROSSMANN-FOLD SUPERFAMILY PROTEIN"/>
    <property type="match status" value="1"/>
</dbReference>
<name>L2GYD9_VAVCU</name>
<dbReference type="Proteomes" id="UP000011081">
    <property type="component" value="Unassembled WGS sequence"/>
</dbReference>
<dbReference type="SUPFAM" id="SSF51735">
    <property type="entry name" value="NAD(P)-binding Rossmann-fold domains"/>
    <property type="match status" value="1"/>
</dbReference>
<dbReference type="Pfam" id="PF00106">
    <property type="entry name" value="adh_short"/>
    <property type="match status" value="1"/>
</dbReference>
<evidence type="ECO:0000256" key="3">
    <source>
        <dbReference type="SAM" id="Phobius"/>
    </source>
</evidence>
<keyword evidence="3" id="KW-0472">Membrane</keyword>
<keyword evidence="3" id="KW-1133">Transmembrane helix</keyword>
<dbReference type="VEuPathDB" id="MicrosporidiaDB:VCUG_00348"/>
<evidence type="ECO:0000313" key="4">
    <source>
        <dbReference type="EMBL" id="ELA48110.1"/>
    </source>
</evidence>
<dbReference type="PANTHER" id="PTHR24320">
    <property type="entry name" value="RETINOL DEHYDROGENASE"/>
    <property type="match status" value="1"/>
</dbReference>
<dbReference type="FunCoup" id="L2GYD9">
    <property type="interactions" value="38"/>
</dbReference>
<dbReference type="GO" id="GO:0016491">
    <property type="term" value="F:oxidoreductase activity"/>
    <property type="evidence" value="ECO:0007669"/>
    <property type="project" value="UniProtKB-KW"/>
</dbReference>
<dbReference type="OMA" id="NACQFEM"/>
<dbReference type="InParanoid" id="L2GYD9"/>
<reference evidence="5" key="1">
    <citation type="submission" date="2011-03" db="EMBL/GenBank/DDBJ databases">
        <title>The genome sequence of Vavraia culicis strain floridensis.</title>
        <authorList>
            <consortium name="The Broad Institute Genome Sequencing Platform"/>
            <person name="Cuomo C."/>
            <person name="Becnel J."/>
            <person name="Sanscrainte N."/>
            <person name="Young S.K."/>
            <person name="Zeng Q."/>
            <person name="Gargeya S."/>
            <person name="Fitzgerald M."/>
            <person name="Haas B."/>
            <person name="Abouelleil A."/>
            <person name="Alvarado L."/>
            <person name="Arachchi H.M."/>
            <person name="Berlin A."/>
            <person name="Chapman S.B."/>
            <person name="Gearin G."/>
            <person name="Goldberg J."/>
            <person name="Griggs A."/>
            <person name="Gujja S."/>
            <person name="Hansen M."/>
            <person name="Heiman D."/>
            <person name="Howarth C."/>
            <person name="Larimer J."/>
            <person name="Lui A."/>
            <person name="MacDonald P.J.P."/>
            <person name="McCowen C."/>
            <person name="Montmayeur A."/>
            <person name="Murphy C."/>
            <person name="Neiman D."/>
            <person name="Pearson M."/>
            <person name="Priest M."/>
            <person name="Roberts A."/>
            <person name="Saif S."/>
            <person name="Shea T."/>
            <person name="Sisk P."/>
            <person name="Stolte C."/>
            <person name="Sykes S."/>
            <person name="Wortman J."/>
            <person name="Nusbaum C."/>
            <person name="Birren B."/>
        </authorList>
    </citation>
    <scope>NUCLEOTIDE SEQUENCE [LARGE SCALE GENOMIC DNA]</scope>
    <source>
        <strain evidence="5">floridensis</strain>
    </source>
</reference>
<dbReference type="Gene3D" id="3.40.50.720">
    <property type="entry name" value="NAD(P)-binding Rossmann-like Domain"/>
    <property type="match status" value="1"/>
</dbReference>
<evidence type="ECO:0008006" key="6">
    <source>
        <dbReference type="Google" id="ProtNLM"/>
    </source>
</evidence>
<gene>
    <name evidence="4" type="ORF">VCUG_00348</name>
</gene>
<sequence>MIKRLIYRVSQIKYVPFIAKLIIITALSYLFNVVHFYRMRSVKPKKVKNKFCIITGGTRGIGRELVDLLVLKGYEVVVLGRSNISRSNVVRYELDLNNLNEVKQFRLSRTVDLLVMNAGIITTKTDGIDMNFKVNYLAHYILYNNLRGNLKNARVVLTSSCVMLSVDTFDPYSTSFFSFRKYCESKLCVFLLAKYISRNTQTVVVHPGIVNTALFKENSLLDLFINKVSYPFLNSIEEAANVLVNACQFEMSREKKIIFFYGFDEMKVPRSINRKNEKKLMKITKHFLEKAGAVRVNNSRAKDVNARVTE</sequence>
<dbReference type="EMBL" id="GL877407">
    <property type="protein sequence ID" value="ELA48110.1"/>
    <property type="molecule type" value="Genomic_DNA"/>
</dbReference>